<feature type="compositionally biased region" description="Polar residues" evidence="7">
    <location>
        <begin position="437"/>
        <end position="448"/>
    </location>
</feature>
<keyword evidence="2 6" id="KW-0479">Metal-binding</keyword>
<comment type="function">
    <text evidence="6">Putative transcription activator involved in regulating light control of development.</text>
</comment>
<name>A0AAQ3X3F5_PASNO</name>
<dbReference type="InterPro" id="IPR006564">
    <property type="entry name" value="Znf_PMZ"/>
</dbReference>
<feature type="domain" description="SWIM-type" evidence="8">
    <location>
        <begin position="119"/>
        <end position="155"/>
    </location>
</feature>
<keyword evidence="6" id="KW-0539">Nucleus</keyword>
<evidence type="ECO:0000256" key="2">
    <source>
        <dbReference type="ARBA" id="ARBA00022723"/>
    </source>
</evidence>
<proteinExistence type="inferred from homology"/>
<dbReference type="PANTHER" id="PTHR31669:SF217">
    <property type="entry name" value="PROTEIN FAR1-RELATED SEQUENCE"/>
    <property type="match status" value="1"/>
</dbReference>
<comment type="similarity">
    <text evidence="1 6">Belongs to the FHY3/FAR1 family.</text>
</comment>
<dbReference type="GO" id="GO:0008270">
    <property type="term" value="F:zinc ion binding"/>
    <property type="evidence" value="ECO:0007669"/>
    <property type="project" value="UniProtKB-UniRule"/>
</dbReference>
<dbReference type="GO" id="GO:0005634">
    <property type="term" value="C:nucleus"/>
    <property type="evidence" value="ECO:0007669"/>
    <property type="project" value="UniProtKB-SubCell"/>
</dbReference>
<feature type="region of interest" description="Disordered" evidence="7">
    <location>
        <begin position="409"/>
        <end position="448"/>
    </location>
</feature>
<evidence type="ECO:0000256" key="6">
    <source>
        <dbReference type="RuleBase" id="RU367018"/>
    </source>
</evidence>
<keyword evidence="4 6" id="KW-0862">Zinc</keyword>
<dbReference type="PANTHER" id="PTHR31669">
    <property type="entry name" value="PROTEIN FAR1-RELATED SEQUENCE 10-RELATED"/>
    <property type="match status" value="1"/>
</dbReference>
<dbReference type="PROSITE" id="PS50966">
    <property type="entry name" value="ZF_SWIM"/>
    <property type="match status" value="1"/>
</dbReference>
<evidence type="ECO:0000256" key="7">
    <source>
        <dbReference type="SAM" id="MobiDB-lite"/>
    </source>
</evidence>
<dbReference type="InterPro" id="IPR031052">
    <property type="entry name" value="FHY3/FAR1"/>
</dbReference>
<evidence type="ECO:0000313" key="10">
    <source>
        <dbReference type="Proteomes" id="UP001341281"/>
    </source>
</evidence>
<dbReference type="AlphaFoldDB" id="A0AAQ3X3F5"/>
<reference evidence="9 10" key="1">
    <citation type="submission" date="2024-02" db="EMBL/GenBank/DDBJ databases">
        <title>High-quality chromosome-scale genome assembly of Pensacola bahiagrass (Paspalum notatum Flugge var. saurae).</title>
        <authorList>
            <person name="Vega J.M."/>
            <person name="Podio M."/>
            <person name="Orjuela J."/>
            <person name="Siena L.A."/>
            <person name="Pessino S.C."/>
            <person name="Combes M.C."/>
            <person name="Mariac C."/>
            <person name="Albertini E."/>
            <person name="Pupilli F."/>
            <person name="Ortiz J.P.A."/>
            <person name="Leblanc O."/>
        </authorList>
    </citation>
    <scope>NUCLEOTIDE SEQUENCE [LARGE SCALE GENOMIC DNA]</scope>
    <source>
        <strain evidence="9">R1</strain>
        <tissue evidence="9">Leaf</tissue>
    </source>
</reference>
<gene>
    <name evidence="9" type="ORF">U9M48_031466</name>
</gene>
<dbReference type="Proteomes" id="UP001341281">
    <property type="component" value="Chromosome 07"/>
</dbReference>
<keyword evidence="10" id="KW-1185">Reference proteome</keyword>
<feature type="compositionally biased region" description="Acidic residues" evidence="7">
    <location>
        <begin position="413"/>
        <end position="435"/>
    </location>
</feature>
<accession>A0AAQ3X3F5</accession>
<dbReference type="SMART" id="SM00575">
    <property type="entry name" value="ZnF_PMZ"/>
    <property type="match status" value="1"/>
</dbReference>
<organism evidence="9 10">
    <name type="scientific">Paspalum notatum var. saurae</name>
    <dbReference type="NCBI Taxonomy" id="547442"/>
    <lineage>
        <taxon>Eukaryota</taxon>
        <taxon>Viridiplantae</taxon>
        <taxon>Streptophyta</taxon>
        <taxon>Embryophyta</taxon>
        <taxon>Tracheophyta</taxon>
        <taxon>Spermatophyta</taxon>
        <taxon>Magnoliopsida</taxon>
        <taxon>Liliopsida</taxon>
        <taxon>Poales</taxon>
        <taxon>Poaceae</taxon>
        <taxon>PACMAD clade</taxon>
        <taxon>Panicoideae</taxon>
        <taxon>Andropogonodae</taxon>
        <taxon>Paspaleae</taxon>
        <taxon>Paspalinae</taxon>
        <taxon>Paspalum</taxon>
    </lineage>
</organism>
<evidence type="ECO:0000313" key="9">
    <source>
        <dbReference type="EMBL" id="WVZ84433.1"/>
    </source>
</evidence>
<protein>
    <recommendedName>
        <fullName evidence="6">Protein FAR1-RELATED SEQUENCE</fullName>
    </recommendedName>
</protein>
<evidence type="ECO:0000256" key="5">
    <source>
        <dbReference type="PROSITE-ProRule" id="PRU00325"/>
    </source>
</evidence>
<dbReference type="GO" id="GO:0006355">
    <property type="term" value="P:regulation of DNA-templated transcription"/>
    <property type="evidence" value="ECO:0007669"/>
    <property type="project" value="UniProtKB-UniRule"/>
</dbReference>
<dbReference type="InterPro" id="IPR007527">
    <property type="entry name" value="Znf_SWIM"/>
</dbReference>
<evidence type="ECO:0000256" key="3">
    <source>
        <dbReference type="ARBA" id="ARBA00022771"/>
    </source>
</evidence>
<dbReference type="Pfam" id="PF04434">
    <property type="entry name" value="SWIM"/>
    <property type="match status" value="1"/>
</dbReference>
<evidence type="ECO:0000259" key="8">
    <source>
        <dbReference type="PROSITE" id="PS50966"/>
    </source>
</evidence>
<keyword evidence="3 5" id="KW-0863">Zinc-finger</keyword>
<evidence type="ECO:0000256" key="1">
    <source>
        <dbReference type="ARBA" id="ARBA00005889"/>
    </source>
</evidence>
<dbReference type="EMBL" id="CP144751">
    <property type="protein sequence ID" value="WVZ84433.1"/>
    <property type="molecule type" value="Genomic_DNA"/>
</dbReference>
<evidence type="ECO:0000256" key="4">
    <source>
        <dbReference type="ARBA" id="ARBA00022833"/>
    </source>
</evidence>
<sequence length="448" mass="50673">MVSTQRSESMNKVVKNYHVDANTPLHEFANQMMKMIHERKMKEAAEALACKGQKETNTLYPFEIRVARAYTRVVINRFEESMKCSTAYKIVRDPDGGPDDYLVQHTSRSNKIVWGQHQFKVKADVETGKYFCECKQWEHTGLLCVHLLKAFTHLQIEKIPKDYVMQRYTTSAKVDVLFEREDRKMQGKDGETALGRRNVVMLKTMKVVTLSRLLDARKNMALVVLDKLIEDMEQVEPDINCEENCINTDGGEDCQVDDATVEEERGQRMAVQPNKKVSNADAGDAVVNGNSGQVTQPHDAIEARKRLSFAMEAISLEKPDRAKPKGRTIKDNEARVPKLGAKGEKKKNRRCKKCGIADGHNSRTCLSLEENKVRLANMVGRKRGRPPGSRNKSAISVAHWIETSISKKRSVDLSDDEDLDDSDMETDGSAQEDGELQLSTRVLQSRKV</sequence>
<comment type="subcellular location">
    <subcellularLocation>
        <location evidence="6">Nucleus</location>
    </subcellularLocation>
</comment>